<keyword evidence="4" id="KW-1185">Reference proteome</keyword>
<dbReference type="Proteomes" id="UP000092024">
    <property type="component" value="Unassembled WGS sequence"/>
</dbReference>
<dbReference type="InterPro" id="IPR000905">
    <property type="entry name" value="Gcp-like_dom"/>
</dbReference>
<feature type="domain" description="Gcp-like" evidence="2">
    <location>
        <begin position="46"/>
        <end position="119"/>
    </location>
</feature>
<organism evidence="3 4">
    <name type="scientific">Paenibacillus oryzae</name>
    <dbReference type="NCBI Taxonomy" id="1844972"/>
    <lineage>
        <taxon>Bacteria</taxon>
        <taxon>Bacillati</taxon>
        <taxon>Bacillota</taxon>
        <taxon>Bacilli</taxon>
        <taxon>Bacillales</taxon>
        <taxon>Paenibacillaceae</taxon>
        <taxon>Paenibacillus</taxon>
    </lineage>
</organism>
<keyword evidence="3" id="KW-0808">Transferase</keyword>
<dbReference type="NCBIfam" id="TIGR03725">
    <property type="entry name" value="T6A_YeaZ"/>
    <property type="match status" value="1"/>
</dbReference>
<reference evidence="3 4" key="1">
    <citation type="submission" date="2016-05" db="EMBL/GenBank/DDBJ databases">
        <title>Paenibacillus oryzae. sp. nov., isolated from the rice root.</title>
        <authorList>
            <person name="Zhang J."/>
            <person name="Zhang X."/>
        </authorList>
    </citation>
    <scope>NUCLEOTIDE SEQUENCE [LARGE SCALE GENOMIC DNA]</scope>
    <source>
        <strain evidence="3 4">1DrF-4</strain>
    </source>
</reference>
<dbReference type="GO" id="GO:0016740">
    <property type="term" value="F:transferase activity"/>
    <property type="evidence" value="ECO:0007669"/>
    <property type="project" value="UniProtKB-KW"/>
</dbReference>
<dbReference type="Gene3D" id="3.30.420.40">
    <property type="match status" value="1"/>
</dbReference>
<evidence type="ECO:0000313" key="3">
    <source>
        <dbReference type="EMBL" id="OBR63289.1"/>
    </source>
</evidence>
<comment type="caution">
    <text evidence="3">The sequence shown here is derived from an EMBL/GenBank/DDBJ whole genome shotgun (WGS) entry which is preliminary data.</text>
</comment>
<evidence type="ECO:0000259" key="2">
    <source>
        <dbReference type="Pfam" id="PF00814"/>
    </source>
</evidence>
<evidence type="ECO:0000256" key="1">
    <source>
        <dbReference type="SAM" id="MobiDB-lite"/>
    </source>
</evidence>
<dbReference type="OrthoDB" id="9784166at2"/>
<dbReference type="AlphaFoldDB" id="A0A1A5YCH5"/>
<dbReference type="PANTHER" id="PTHR11735">
    <property type="entry name" value="TRNA N6-ADENOSINE THREONYLCARBAMOYLTRANSFERASE"/>
    <property type="match status" value="1"/>
</dbReference>
<protein>
    <submittedName>
        <fullName evidence="3">tRNA N6-adenosine(37)-N6-threonylcarbamoyltransferase complex dimerization subunit TsaB</fullName>
    </submittedName>
</protein>
<feature type="region of interest" description="Disordered" evidence="1">
    <location>
        <begin position="289"/>
        <end position="311"/>
    </location>
</feature>
<dbReference type="CDD" id="cd24032">
    <property type="entry name" value="ASKHA_NBD_TsaB"/>
    <property type="match status" value="1"/>
</dbReference>
<dbReference type="InterPro" id="IPR043129">
    <property type="entry name" value="ATPase_NBD"/>
</dbReference>
<accession>A0A1A5YCH5</accession>
<dbReference type="PANTHER" id="PTHR11735:SF11">
    <property type="entry name" value="TRNA THREONYLCARBAMOYLADENOSINE BIOSYNTHESIS PROTEIN TSAB"/>
    <property type="match status" value="1"/>
</dbReference>
<sequence length="311" mass="32829">MSISKDNAARQTVGTGLTVLALDTSTAALAAAVMRDGETLAEVQSMAERNHSVHVITHIKEMLKSSGVSGDELDGIVVGSGPGSYTGMRIAVTAAKTLAWVWEKPLVGISSLEAVALGGWNDGMRQLSALEAEASVAEGMTSLKDAVAKAKPSHWVVPIMDARRGGVYTACFACGGNGEGWTRREEDGVRLMADWIGELVEAAASAGSTGGGAPIVWLTGDLSLHGESADKMVELGRTAGVEVRLAPYVLEGRYIGRLGAERLRRGDVDDVHSFIPNYTQLTEAEVKLKQRRQQAEGDNITEQKLAGADGR</sequence>
<dbReference type="InterPro" id="IPR022496">
    <property type="entry name" value="T6A_TsaB"/>
</dbReference>
<dbReference type="EMBL" id="LYPA01000074">
    <property type="protein sequence ID" value="OBR63289.1"/>
    <property type="molecule type" value="Genomic_DNA"/>
</dbReference>
<dbReference type="STRING" id="1844972.A7K91_25405"/>
<dbReference type="Pfam" id="PF00814">
    <property type="entry name" value="TsaD"/>
    <property type="match status" value="1"/>
</dbReference>
<name>A0A1A5YCH5_9BACL</name>
<dbReference type="GO" id="GO:0005829">
    <property type="term" value="C:cytosol"/>
    <property type="evidence" value="ECO:0007669"/>
    <property type="project" value="TreeGrafter"/>
</dbReference>
<dbReference type="SUPFAM" id="SSF53067">
    <property type="entry name" value="Actin-like ATPase domain"/>
    <property type="match status" value="2"/>
</dbReference>
<proteinExistence type="predicted"/>
<dbReference type="RefSeq" id="WP_068686555.1">
    <property type="nucleotide sequence ID" value="NZ_LYPA01000074.1"/>
</dbReference>
<evidence type="ECO:0000313" key="4">
    <source>
        <dbReference type="Proteomes" id="UP000092024"/>
    </source>
</evidence>
<gene>
    <name evidence="3" type="ORF">A7K91_25405</name>
</gene>
<dbReference type="GO" id="GO:0002949">
    <property type="term" value="P:tRNA threonylcarbamoyladenosine modification"/>
    <property type="evidence" value="ECO:0007669"/>
    <property type="project" value="InterPro"/>
</dbReference>